<dbReference type="Pfam" id="PF00395">
    <property type="entry name" value="SLH"/>
    <property type="match status" value="2"/>
</dbReference>
<dbReference type="eggNOG" id="COG3103">
    <property type="taxonomic scope" value="Bacteria"/>
</dbReference>
<dbReference type="RefSeq" id="WP_009766086.1">
    <property type="nucleotide sequence ID" value="NZ_GL982997.1"/>
</dbReference>
<feature type="chain" id="PRO_5003381793" evidence="1">
    <location>
        <begin position="32"/>
        <end position="818"/>
    </location>
</feature>
<evidence type="ECO:0000313" key="3">
    <source>
        <dbReference type="EMBL" id="EGQ26787.1"/>
    </source>
</evidence>
<keyword evidence="1" id="KW-0732">Signal</keyword>
<dbReference type="InterPro" id="IPR001119">
    <property type="entry name" value="SLH_dom"/>
</dbReference>
<dbReference type="AlphaFoldDB" id="F9DQY9"/>
<feature type="domain" description="SLH" evidence="2">
    <location>
        <begin position="31"/>
        <end position="93"/>
    </location>
</feature>
<organism evidence="3 4">
    <name type="scientific">Sporosarcina newyorkensis 2681</name>
    <dbReference type="NCBI Taxonomy" id="1027292"/>
    <lineage>
        <taxon>Bacteria</taxon>
        <taxon>Bacillati</taxon>
        <taxon>Bacillota</taxon>
        <taxon>Bacilli</taxon>
        <taxon>Bacillales</taxon>
        <taxon>Caryophanaceae</taxon>
        <taxon>Sporosarcina</taxon>
    </lineage>
</organism>
<dbReference type="eggNOG" id="COG2247">
    <property type="taxonomic scope" value="Bacteria"/>
</dbReference>
<proteinExistence type="predicted"/>
<protein>
    <submittedName>
        <fullName evidence="3">S-layer protein</fullName>
    </submittedName>
</protein>
<reference evidence="3 4" key="1">
    <citation type="submission" date="2011-04" db="EMBL/GenBank/DDBJ databases">
        <authorList>
            <person name="Muzny D."/>
            <person name="Qin X."/>
            <person name="Deng J."/>
            <person name="Jiang H."/>
            <person name="Liu Y."/>
            <person name="Qu J."/>
            <person name="Song X.-Z."/>
            <person name="Zhang L."/>
            <person name="Thornton R."/>
            <person name="Coyle M."/>
            <person name="Francisco L."/>
            <person name="Jackson L."/>
            <person name="Javaid M."/>
            <person name="Korchina V."/>
            <person name="Kovar C."/>
            <person name="Mata R."/>
            <person name="Mathew T."/>
            <person name="Ngo R."/>
            <person name="Nguyen L."/>
            <person name="Nguyen N."/>
            <person name="Okwuonu G."/>
            <person name="Ongeri F."/>
            <person name="Pham C."/>
            <person name="Simmons D."/>
            <person name="Wilczek-Boney K."/>
            <person name="Hale W."/>
            <person name="Jakkamsetti A."/>
            <person name="Pham P."/>
            <person name="Ruth R."/>
            <person name="San Lucas F."/>
            <person name="Warren J."/>
            <person name="Zhang J."/>
            <person name="Zhao Z."/>
            <person name="Zhou C."/>
            <person name="Zhu D."/>
            <person name="Lee S."/>
            <person name="Bess C."/>
            <person name="Blankenburg K."/>
            <person name="Forbes L."/>
            <person name="Fu Q."/>
            <person name="Gubbala S."/>
            <person name="Hirani K."/>
            <person name="Jayaseelan J.C."/>
            <person name="Lara F."/>
            <person name="Munidasa M."/>
            <person name="Palculict T."/>
            <person name="Patil S."/>
            <person name="Pu L.-L."/>
            <person name="Saada N."/>
            <person name="Tang L."/>
            <person name="Weissenberger G."/>
            <person name="Zhu Y."/>
            <person name="Hemphill L."/>
            <person name="Shang Y."/>
            <person name="Youmans B."/>
            <person name="Ayvaz T."/>
            <person name="Ross M."/>
            <person name="Santibanez J."/>
            <person name="Aqrawi P."/>
            <person name="Gross S."/>
            <person name="Joshi V."/>
            <person name="Fowler G."/>
            <person name="Nazareth L."/>
            <person name="Reid J."/>
            <person name="Worley K."/>
            <person name="Petrosino J."/>
            <person name="Highlander S."/>
            <person name="Gibbs R."/>
        </authorList>
    </citation>
    <scope>NUCLEOTIDE SEQUENCE [LARGE SCALE GENOMIC DNA]</scope>
    <source>
        <strain evidence="3 4">2681</strain>
    </source>
</reference>
<gene>
    <name evidence="3" type="ORF">HMPREF9372_1219</name>
</gene>
<name>F9DQY9_9BACL</name>
<accession>F9DQY9</accession>
<feature type="signal peptide" evidence="1">
    <location>
        <begin position="1"/>
        <end position="31"/>
    </location>
</feature>
<dbReference type="Proteomes" id="UP000005316">
    <property type="component" value="Unassembled WGS sequence"/>
</dbReference>
<dbReference type="EMBL" id="AFPZ01000031">
    <property type="protein sequence ID" value="EGQ26787.1"/>
    <property type="molecule type" value="Genomic_DNA"/>
</dbReference>
<evidence type="ECO:0000313" key="4">
    <source>
        <dbReference type="Proteomes" id="UP000005316"/>
    </source>
</evidence>
<feature type="domain" description="SLH" evidence="2">
    <location>
        <begin position="157"/>
        <end position="219"/>
    </location>
</feature>
<evidence type="ECO:0000259" key="2">
    <source>
        <dbReference type="PROSITE" id="PS51272"/>
    </source>
</evidence>
<dbReference type="PROSITE" id="PS51272">
    <property type="entry name" value="SLH"/>
    <property type="match status" value="2"/>
</dbReference>
<dbReference type="OrthoDB" id="2867478at2"/>
<evidence type="ECO:0000256" key="1">
    <source>
        <dbReference type="SAM" id="SignalP"/>
    </source>
</evidence>
<dbReference type="HOGENOM" id="CLU_345424_0_0_9"/>
<sequence length="818" mass="91339">MSKKRKIDKRFLASAVAVVITTTAVVPVASAASSFSDVSSQSSHAENIEQAVEMGFIKGQNGKFHPNDSITRGQVVKILARYLENKHGKTSTSKVEPFADVSSKSKDKELYNASRVVKYHEAFLGDSNFLRPGEVMTREQMASVLVRAFGLERDGRNVEIKDLNQAGPQHAPNVQTLANLGITKPADGRFLPKNAVTRAQFASFFVRTADSYGGIPNSLKKLKINKVVTLNDANQFVRIEFSHSVPKLAPEDVDIRHAKTGANYPVKEVKLAENGKSVDIELFDNPKVGSVDVDDYHLTVNIAGDELTYSFNRSTYAKSFVTDVDVLKNKFTIFTDKGSTKTYDVPASMKKQDLQELLGETVGIWYDNKNKPTDVELVTRKAKYDAIEITKIDEIRLLSEGKTYNVSTAMFEGSSTKKQFTFYLDGKKVEIADRDDLKKKVKVKDRFTHAKISFDNLGNIVFISAYNLHDFLIVDRVKDQEVIGYAGEGTGGIFNAKDALIMKDGRVIELSDLRRGDVMFFNEKGNKGKGIAEVVQPAAKGTIDSVSSKDIRITGMTYRFNDTDYAEDYKVNYGAAVYLHPDGKTEFIDSDVAKELQKSGTVEVYADRAGNMVYIAGGPVTVGRKQSVAILIDDIIGDREGSREFLEVEALLATGEKKWYTSELENLKTIIVDDVVYTINHNGRSDWKIEFEYKDKKNRKDPTAILLTAKTDKKTVKVPLTKTKGSLVRLHMDRSNGKLETIEFFKKRSAKKKVVVKSSDSQISGKRLNPETIIFDTEYFSNHSNDIRITKWGEHKGSIQVTFMIFDENNNILALITD</sequence>
<comment type="caution">
    <text evidence="3">The sequence shown here is derived from an EMBL/GenBank/DDBJ whole genome shotgun (WGS) entry which is preliminary data.</text>
</comment>